<comment type="caution">
    <text evidence="2">The sequence shown here is derived from an EMBL/GenBank/DDBJ whole genome shotgun (WGS) entry which is preliminary data.</text>
</comment>
<dbReference type="EMBL" id="SMSJ01000088">
    <property type="protein sequence ID" value="TDH58943.1"/>
    <property type="molecule type" value="Genomic_DNA"/>
</dbReference>
<dbReference type="Pfam" id="PF11306">
    <property type="entry name" value="DUF3108"/>
    <property type="match status" value="1"/>
</dbReference>
<evidence type="ECO:0000313" key="2">
    <source>
        <dbReference type="EMBL" id="TDH58943.1"/>
    </source>
</evidence>
<protein>
    <submittedName>
        <fullName evidence="2">DUF3108 domain-containing protein</fullName>
    </submittedName>
</protein>
<evidence type="ECO:0000256" key="1">
    <source>
        <dbReference type="SAM" id="SignalP"/>
    </source>
</evidence>
<evidence type="ECO:0000313" key="3">
    <source>
        <dbReference type="Proteomes" id="UP000295096"/>
    </source>
</evidence>
<keyword evidence="3" id="KW-1185">Reference proteome</keyword>
<accession>A0A4R5Q8J7</accession>
<feature type="chain" id="PRO_5020741045" evidence="1">
    <location>
        <begin position="23"/>
        <end position="268"/>
    </location>
</feature>
<keyword evidence="1" id="KW-0732">Signal</keyword>
<dbReference type="InterPro" id="IPR021457">
    <property type="entry name" value="DUF3108"/>
</dbReference>
<reference evidence="2 3" key="1">
    <citation type="journal article" date="2016" name="J. Microbiol.">
        <title>Dankookia rubra gen. nov., sp. nov., an alphaproteobacterium isolated from sediment of a shallow stream.</title>
        <authorList>
            <person name="Kim W.H."/>
            <person name="Kim D.H."/>
            <person name="Kang K."/>
            <person name="Ahn T.Y."/>
        </authorList>
    </citation>
    <scope>NUCLEOTIDE SEQUENCE [LARGE SCALE GENOMIC DNA]</scope>
    <source>
        <strain evidence="2 3">JCM30602</strain>
    </source>
</reference>
<gene>
    <name evidence="2" type="ORF">E2C06_29875</name>
</gene>
<dbReference type="RefSeq" id="WP_133292232.1">
    <property type="nucleotide sequence ID" value="NZ_SMSJ01000088.1"/>
</dbReference>
<dbReference type="AlphaFoldDB" id="A0A4R5Q8J7"/>
<proteinExistence type="predicted"/>
<organism evidence="2 3">
    <name type="scientific">Dankookia rubra</name>
    <dbReference type="NCBI Taxonomy" id="1442381"/>
    <lineage>
        <taxon>Bacteria</taxon>
        <taxon>Pseudomonadati</taxon>
        <taxon>Pseudomonadota</taxon>
        <taxon>Alphaproteobacteria</taxon>
        <taxon>Acetobacterales</taxon>
        <taxon>Roseomonadaceae</taxon>
        <taxon>Dankookia</taxon>
    </lineage>
</organism>
<sequence length="268" mass="29159">MSRLLPTAACAAALLGALPARAETLLARYEVRAAGIQVMEIEAAFDLSGPRYRLRARIRTTGVINVLGRGDQVTSTEGAWRGSDPVPARYRVEGIWRGTKRAVALDWPSPGQPVLGVLEPPVEADRQPVPETLRRDTMDALSALAKLTRTVAATGRCDATAAVYDGRRRADYTAQTEGMQVLPTEGAFGGEALRCGFESRLLAGWRSDREAEWAKKPQPATAWLGRPLPGHQAIPVRIEVPSRWLGTIRVVLQSVEPLHSGQEVAQQR</sequence>
<feature type="signal peptide" evidence="1">
    <location>
        <begin position="1"/>
        <end position="22"/>
    </location>
</feature>
<dbReference type="OrthoDB" id="7375395at2"/>
<dbReference type="Proteomes" id="UP000295096">
    <property type="component" value="Unassembled WGS sequence"/>
</dbReference>
<name>A0A4R5Q8J7_9PROT</name>